<dbReference type="PANTHER" id="PTHR12542:SF137">
    <property type="entry name" value="EXOCYST SUBUNIT EXO70 FAMILY PROTEIN"/>
    <property type="match status" value="1"/>
</dbReference>
<comment type="similarity">
    <text evidence="1 3">Belongs to the EXO70 family.</text>
</comment>
<comment type="function">
    <text evidence="3">Component of the exocyst complex.</text>
</comment>
<dbReference type="OrthoDB" id="642550at2759"/>
<proteinExistence type="inferred from homology"/>
<dbReference type="Proteomes" id="UP000636709">
    <property type="component" value="Unassembled WGS sequence"/>
</dbReference>
<dbReference type="GO" id="GO:0015031">
    <property type="term" value="P:protein transport"/>
    <property type="evidence" value="ECO:0007669"/>
    <property type="project" value="UniProtKB-KW"/>
</dbReference>
<dbReference type="InterPro" id="IPR046364">
    <property type="entry name" value="Exo70_C"/>
</dbReference>
<evidence type="ECO:0000256" key="3">
    <source>
        <dbReference type="RuleBase" id="RU365026"/>
    </source>
</evidence>
<evidence type="ECO:0000259" key="4">
    <source>
        <dbReference type="Pfam" id="PF03081"/>
    </source>
</evidence>
<keyword evidence="3" id="KW-0268">Exocytosis</keyword>
<organism evidence="5 6">
    <name type="scientific">Digitaria exilis</name>
    <dbReference type="NCBI Taxonomy" id="1010633"/>
    <lineage>
        <taxon>Eukaryota</taxon>
        <taxon>Viridiplantae</taxon>
        <taxon>Streptophyta</taxon>
        <taxon>Embryophyta</taxon>
        <taxon>Tracheophyta</taxon>
        <taxon>Spermatophyta</taxon>
        <taxon>Magnoliopsida</taxon>
        <taxon>Liliopsida</taxon>
        <taxon>Poales</taxon>
        <taxon>Poaceae</taxon>
        <taxon>PACMAD clade</taxon>
        <taxon>Panicoideae</taxon>
        <taxon>Panicodae</taxon>
        <taxon>Paniceae</taxon>
        <taxon>Anthephorinae</taxon>
        <taxon>Digitaria</taxon>
    </lineage>
</organism>
<keyword evidence="6" id="KW-1185">Reference proteome</keyword>
<evidence type="ECO:0000313" key="6">
    <source>
        <dbReference type="Proteomes" id="UP000636709"/>
    </source>
</evidence>
<dbReference type="EMBL" id="JACEFO010002059">
    <property type="protein sequence ID" value="KAF8686868.1"/>
    <property type="molecule type" value="Genomic_DNA"/>
</dbReference>
<comment type="caution">
    <text evidence="5">The sequence shown here is derived from an EMBL/GenBank/DDBJ whole genome shotgun (WGS) entry which is preliminary data.</text>
</comment>
<dbReference type="Gene3D" id="1.20.1280.170">
    <property type="entry name" value="Exocyst complex component Exo70"/>
    <property type="match status" value="1"/>
</dbReference>
<sequence length="497" mass="55501">MMKQRIGGRWSSRRGEEAVRSRSYSISSSSTISGTLSTAYTSNCSRNSSGYLASAMHFDFELEPAPAWAAKAEEEQIKHIANLVREFSDRGGDARVPERWLTELGIGWVLHLPIPGVAASSAAGELGQTYEEYDAPSWIWALSQIVEIIVLTPLKQLPNNYYEKEEQAAPKFFQKAMLKMLPFVDWIVASSGMNMEPTYENLSTLLAVHGALSKAFPQIQLASDSSLGSSAQVFSRIHNNLVRLLAAKEVKAGDAIWSVMKQIRARILEPTDDNLAPEGSSDIHKATRSVISYIRLLQANNHSSLARVVSVKYLTHNAGVPPLDSMIIEIASSLEENLAKESESFPDCGLRFLFLTNNSYYIWSVIDPVAANSISFLSSEQTHKANTTRKVRDYMESYLQASWAPVLSCLFNNPTPLCLGKNKNNSPLAKFESEFHKTYTTHKLWKVPDPGLRKSLRKAITMKIMPGYTEYIEDNNITTPRIAPQELEEMLHELFEG</sequence>
<dbReference type="Pfam" id="PF03081">
    <property type="entry name" value="Exo70_C"/>
    <property type="match status" value="1"/>
</dbReference>
<evidence type="ECO:0000313" key="5">
    <source>
        <dbReference type="EMBL" id="KAF8686868.1"/>
    </source>
</evidence>
<reference evidence="5" key="1">
    <citation type="submission" date="2020-07" db="EMBL/GenBank/DDBJ databases">
        <title>Genome sequence and genetic diversity analysis of an under-domesticated orphan crop, white fonio (Digitaria exilis).</title>
        <authorList>
            <person name="Bennetzen J.L."/>
            <person name="Chen S."/>
            <person name="Ma X."/>
            <person name="Wang X."/>
            <person name="Yssel A.E.J."/>
            <person name="Chaluvadi S.R."/>
            <person name="Johnson M."/>
            <person name="Gangashetty P."/>
            <person name="Hamidou F."/>
            <person name="Sanogo M.D."/>
            <person name="Zwaenepoel A."/>
            <person name="Wallace J."/>
            <person name="Van De Peer Y."/>
            <person name="Van Deynze A."/>
        </authorList>
    </citation>
    <scope>NUCLEOTIDE SEQUENCE</scope>
    <source>
        <tissue evidence="5">Leaves</tissue>
    </source>
</reference>
<dbReference type="InterPro" id="IPR004140">
    <property type="entry name" value="Exo70"/>
</dbReference>
<gene>
    <name evidence="5" type="ORF">HU200_043373</name>
</gene>
<evidence type="ECO:0000256" key="2">
    <source>
        <dbReference type="ARBA" id="ARBA00022448"/>
    </source>
</evidence>
<evidence type="ECO:0000256" key="1">
    <source>
        <dbReference type="ARBA" id="ARBA00006756"/>
    </source>
</evidence>
<keyword evidence="2 3" id="KW-0813">Transport</keyword>
<dbReference type="SUPFAM" id="SSF74788">
    <property type="entry name" value="Cullin repeat-like"/>
    <property type="match status" value="1"/>
</dbReference>
<accession>A0A835BBD9</accession>
<dbReference type="AlphaFoldDB" id="A0A835BBD9"/>
<dbReference type="GO" id="GO:0000145">
    <property type="term" value="C:exocyst"/>
    <property type="evidence" value="ECO:0007669"/>
    <property type="project" value="InterPro"/>
</dbReference>
<feature type="domain" description="Exocyst complex subunit Exo70 C-terminal" evidence="4">
    <location>
        <begin position="138"/>
        <end position="492"/>
    </location>
</feature>
<keyword evidence="3" id="KW-0653">Protein transport</keyword>
<dbReference type="PANTHER" id="PTHR12542">
    <property type="entry name" value="EXOCYST COMPLEX PROTEIN EXO70"/>
    <property type="match status" value="1"/>
</dbReference>
<protein>
    <recommendedName>
        <fullName evidence="3">Exocyst subunit Exo70 family protein</fullName>
    </recommendedName>
</protein>
<dbReference type="GO" id="GO:0005546">
    <property type="term" value="F:phosphatidylinositol-4,5-bisphosphate binding"/>
    <property type="evidence" value="ECO:0007669"/>
    <property type="project" value="InterPro"/>
</dbReference>
<dbReference type="GO" id="GO:0006887">
    <property type="term" value="P:exocytosis"/>
    <property type="evidence" value="ECO:0007669"/>
    <property type="project" value="UniProtKB-KW"/>
</dbReference>
<name>A0A835BBD9_9POAL</name>
<dbReference type="InterPro" id="IPR016159">
    <property type="entry name" value="Cullin_repeat-like_dom_sf"/>
</dbReference>